<comment type="function">
    <text evidence="15">Catalyzes the ATP-dependent unwinding of U4/U6 RNA duplices, an essential step in the assembly of a catalytically active spliceosome. Plays a role in pre-mRNA splicing.</text>
</comment>
<name>A0AAN9Y163_9HEMI</name>
<dbReference type="FunFam" id="3.40.50.300:FF:000062">
    <property type="entry name" value="U5 small nuclear ribonucleoprotein helicase"/>
    <property type="match status" value="1"/>
</dbReference>
<dbReference type="SUPFAM" id="SSF52540">
    <property type="entry name" value="P-loop containing nucleoside triphosphate hydrolases"/>
    <property type="match status" value="4"/>
</dbReference>
<dbReference type="InterPro" id="IPR014001">
    <property type="entry name" value="Helicase_ATP-bd"/>
</dbReference>
<dbReference type="InterPro" id="IPR003593">
    <property type="entry name" value="AAA+_ATPase"/>
</dbReference>
<evidence type="ECO:0000313" key="20">
    <source>
        <dbReference type="Proteomes" id="UP001367676"/>
    </source>
</evidence>
<dbReference type="GO" id="GO:0030532">
    <property type="term" value="C:small nuclear ribonucleoprotein complex"/>
    <property type="evidence" value="ECO:0007669"/>
    <property type="project" value="UniProtKB-ARBA"/>
</dbReference>
<evidence type="ECO:0000256" key="7">
    <source>
        <dbReference type="ARBA" id="ARBA00022741"/>
    </source>
</evidence>
<dbReference type="Gene3D" id="1.10.150.20">
    <property type="entry name" value="5' to 3' exonuclease, C-terminal subdomain"/>
    <property type="match status" value="2"/>
</dbReference>
<dbReference type="PROSITE" id="PS51192">
    <property type="entry name" value="HELICASE_ATP_BIND_1"/>
    <property type="match status" value="2"/>
</dbReference>
<evidence type="ECO:0000256" key="10">
    <source>
        <dbReference type="ARBA" id="ARBA00022840"/>
    </source>
</evidence>
<feature type="domain" description="Helicase C-terminal" evidence="18">
    <location>
        <begin position="677"/>
        <end position="911"/>
    </location>
</feature>
<dbReference type="Pfam" id="PF00271">
    <property type="entry name" value="Helicase_C"/>
    <property type="match status" value="1"/>
</dbReference>
<dbReference type="GO" id="GO:0005524">
    <property type="term" value="F:ATP binding"/>
    <property type="evidence" value="ECO:0007669"/>
    <property type="project" value="UniProtKB-KW"/>
</dbReference>
<dbReference type="InterPro" id="IPR041094">
    <property type="entry name" value="Brr2_helicase_PWI"/>
</dbReference>
<dbReference type="FunFam" id="1.10.10.10:FF:000012">
    <property type="entry name" value="U5 small nuclear ribonucleoprotein helicase"/>
    <property type="match status" value="1"/>
</dbReference>
<dbReference type="Pfam" id="PF02889">
    <property type="entry name" value="Sec63"/>
    <property type="match status" value="2"/>
</dbReference>
<dbReference type="FunFam" id="1.10.3380.10:FF:000004">
    <property type="entry name" value="U5 small nuclear ribonucleoprotein 200 kDa helicase"/>
    <property type="match status" value="1"/>
</dbReference>
<dbReference type="Pfam" id="PF21188">
    <property type="entry name" value="BRR2_plug"/>
    <property type="match status" value="1"/>
</dbReference>
<dbReference type="EC" id="3.6.4.13" evidence="3"/>
<dbReference type="SMART" id="SM00487">
    <property type="entry name" value="DEXDc"/>
    <property type="match status" value="2"/>
</dbReference>
<dbReference type="FunFam" id="1.10.10.10:FF:000024">
    <property type="entry name" value="U5 small nuclear ribonucleoprotein helicase"/>
    <property type="match status" value="1"/>
</dbReference>
<dbReference type="Pfam" id="PF23445">
    <property type="entry name" value="WHD_SNRNP200"/>
    <property type="match status" value="2"/>
</dbReference>
<evidence type="ECO:0000256" key="2">
    <source>
        <dbReference type="ARBA" id="ARBA00010140"/>
    </source>
</evidence>
<dbReference type="Gene3D" id="2.60.40.150">
    <property type="entry name" value="C2 domain"/>
    <property type="match status" value="2"/>
</dbReference>
<evidence type="ECO:0000256" key="3">
    <source>
        <dbReference type="ARBA" id="ARBA00012552"/>
    </source>
</evidence>
<comment type="subcellular location">
    <subcellularLocation>
        <location evidence="1">Nucleus</location>
    </subcellularLocation>
</comment>
<dbReference type="InterPro" id="IPR027417">
    <property type="entry name" value="P-loop_NTPase"/>
</dbReference>
<dbReference type="Gene3D" id="1.10.3380.10">
    <property type="entry name" value="Sec63 N-terminal domain-like domain"/>
    <property type="match status" value="2"/>
</dbReference>
<dbReference type="Proteomes" id="UP001367676">
    <property type="component" value="Unassembled WGS sequence"/>
</dbReference>
<dbReference type="FunFam" id="3.40.50.300:FF:003287">
    <property type="entry name" value="U5 small nuclear ribonucleoprotein 200 kDa helicase"/>
    <property type="match status" value="1"/>
</dbReference>
<feature type="domain" description="Helicase ATP-binding" evidence="17">
    <location>
        <begin position="483"/>
        <end position="666"/>
    </location>
</feature>
<dbReference type="InterPro" id="IPR057842">
    <property type="entry name" value="WH_MER3"/>
</dbReference>
<feature type="region of interest" description="Disordered" evidence="16">
    <location>
        <begin position="363"/>
        <end position="385"/>
    </location>
</feature>
<accession>A0AAN9Y163</accession>
<keyword evidence="9" id="KW-0347">Helicase</keyword>
<keyword evidence="12" id="KW-0539">Nucleus</keyword>
<dbReference type="SUPFAM" id="SSF46785">
    <property type="entry name" value="Winged helix' DNA-binding domain"/>
    <property type="match status" value="2"/>
</dbReference>
<dbReference type="Pfam" id="PF00270">
    <property type="entry name" value="DEAD"/>
    <property type="match status" value="2"/>
</dbReference>
<evidence type="ECO:0000256" key="14">
    <source>
        <dbReference type="ARBA" id="ARBA00047984"/>
    </source>
</evidence>
<reference evidence="19 20" key="1">
    <citation type="submission" date="2024-03" db="EMBL/GenBank/DDBJ databases">
        <title>Adaptation during the transition from Ophiocordyceps entomopathogen to insect associate is accompanied by gene loss and intensified selection.</title>
        <authorList>
            <person name="Ward C.M."/>
            <person name="Onetto C.A."/>
            <person name="Borneman A.R."/>
        </authorList>
    </citation>
    <scope>NUCLEOTIDE SEQUENCE [LARGE SCALE GENOMIC DNA]</scope>
    <source>
        <strain evidence="19">AWRI1</strain>
        <tissue evidence="19">Single Adult Female</tissue>
    </source>
</reference>
<dbReference type="CDD" id="cd18795">
    <property type="entry name" value="SF2_C_Ski2"/>
    <property type="match status" value="2"/>
</dbReference>
<dbReference type="FunFam" id="1.10.150.20:FF:000004">
    <property type="entry name" value="U5 small nuclear ribonucleoprotein helicase"/>
    <property type="match status" value="1"/>
</dbReference>
<evidence type="ECO:0000256" key="5">
    <source>
        <dbReference type="ARBA" id="ARBA00022728"/>
    </source>
</evidence>
<dbReference type="InterPro" id="IPR004179">
    <property type="entry name" value="Sec63-dom"/>
</dbReference>
<dbReference type="FunFam" id="1.10.3380.10:FF:000001">
    <property type="entry name" value="U5 small nuclear ribonucleoprotein helicase"/>
    <property type="match status" value="1"/>
</dbReference>
<dbReference type="FunFam" id="2.60.40.150:FF:000004">
    <property type="entry name" value="RNA helicase, activating signal cointegrator 1"/>
    <property type="match status" value="1"/>
</dbReference>
<dbReference type="GO" id="GO:0016787">
    <property type="term" value="F:hydrolase activity"/>
    <property type="evidence" value="ECO:0007669"/>
    <property type="project" value="UniProtKB-KW"/>
</dbReference>
<feature type="compositionally biased region" description="Basic and acidic residues" evidence="16">
    <location>
        <begin position="373"/>
        <end position="385"/>
    </location>
</feature>
<comment type="caution">
    <text evidence="19">The sequence shown here is derived from an EMBL/GenBank/DDBJ whole genome shotgun (WGS) entry which is preliminary data.</text>
</comment>
<dbReference type="PIRSF" id="PIRSF039073">
    <property type="entry name" value="BRR2"/>
    <property type="match status" value="1"/>
</dbReference>
<comment type="similarity">
    <text evidence="2">Belongs to the helicase family. SKI2 subfamily.</text>
</comment>
<dbReference type="FunFam" id="3.40.50.300:FF:000254">
    <property type="entry name" value="U5 small nuclear ribonucleoprotein helicase"/>
    <property type="match status" value="1"/>
</dbReference>
<dbReference type="SUPFAM" id="SSF158702">
    <property type="entry name" value="Sec63 N-terminal domain-like"/>
    <property type="match status" value="2"/>
</dbReference>
<evidence type="ECO:0000256" key="1">
    <source>
        <dbReference type="ARBA" id="ARBA00004123"/>
    </source>
</evidence>
<dbReference type="InterPro" id="IPR048863">
    <property type="entry name" value="BRR2_plug"/>
</dbReference>
<evidence type="ECO:0000256" key="11">
    <source>
        <dbReference type="ARBA" id="ARBA00023187"/>
    </source>
</evidence>
<dbReference type="PANTHER" id="PTHR47961:SF4">
    <property type="entry name" value="ACTIVATING SIGNAL COINTEGRATOR 1 COMPLEX SUBUNIT 3"/>
    <property type="match status" value="1"/>
</dbReference>
<dbReference type="InterPro" id="IPR050474">
    <property type="entry name" value="Hel308_SKI2-like"/>
</dbReference>
<evidence type="ECO:0000256" key="12">
    <source>
        <dbReference type="ARBA" id="ARBA00023242"/>
    </source>
</evidence>
<dbReference type="GO" id="GO:0003676">
    <property type="term" value="F:nucleic acid binding"/>
    <property type="evidence" value="ECO:0007669"/>
    <property type="project" value="InterPro"/>
</dbReference>
<organism evidence="19 20">
    <name type="scientific">Parthenolecanium corni</name>
    <dbReference type="NCBI Taxonomy" id="536013"/>
    <lineage>
        <taxon>Eukaryota</taxon>
        <taxon>Metazoa</taxon>
        <taxon>Ecdysozoa</taxon>
        <taxon>Arthropoda</taxon>
        <taxon>Hexapoda</taxon>
        <taxon>Insecta</taxon>
        <taxon>Pterygota</taxon>
        <taxon>Neoptera</taxon>
        <taxon>Paraneoptera</taxon>
        <taxon>Hemiptera</taxon>
        <taxon>Sternorrhyncha</taxon>
        <taxon>Coccoidea</taxon>
        <taxon>Coccidae</taxon>
        <taxon>Parthenolecanium</taxon>
    </lineage>
</organism>
<evidence type="ECO:0000256" key="9">
    <source>
        <dbReference type="ARBA" id="ARBA00022806"/>
    </source>
</evidence>
<keyword evidence="11" id="KW-0508">mRNA splicing</keyword>
<keyword evidence="10" id="KW-0067">ATP-binding</keyword>
<evidence type="ECO:0000259" key="18">
    <source>
        <dbReference type="PROSITE" id="PS51194"/>
    </source>
</evidence>
<dbReference type="PANTHER" id="PTHR47961">
    <property type="entry name" value="DNA POLYMERASE THETA, PUTATIVE (AFU_ORTHOLOGUE AFUA_1G05260)-RELATED"/>
    <property type="match status" value="1"/>
</dbReference>
<dbReference type="InterPro" id="IPR036390">
    <property type="entry name" value="WH_DNA-bd_sf"/>
</dbReference>
<keyword evidence="4" id="KW-0507">mRNA processing</keyword>
<dbReference type="EMBL" id="JBBCAQ010000035">
    <property type="protein sequence ID" value="KAK7578122.1"/>
    <property type="molecule type" value="Genomic_DNA"/>
</dbReference>
<dbReference type="Pfam" id="PF18149">
    <property type="entry name" value="Helicase_PWI"/>
    <property type="match status" value="1"/>
</dbReference>
<comment type="catalytic activity">
    <reaction evidence="14">
        <text>ATP + H2O = ADP + phosphate + H(+)</text>
        <dbReference type="Rhea" id="RHEA:13065"/>
        <dbReference type="ChEBI" id="CHEBI:15377"/>
        <dbReference type="ChEBI" id="CHEBI:15378"/>
        <dbReference type="ChEBI" id="CHEBI:30616"/>
        <dbReference type="ChEBI" id="CHEBI:43474"/>
        <dbReference type="ChEBI" id="CHEBI:456216"/>
        <dbReference type="EC" id="3.6.4.13"/>
    </reaction>
</comment>
<dbReference type="FunFam" id="2.60.40.150:FF:000048">
    <property type="entry name" value="U5 small nuclear ribonucleoprotein 200 kDa helicase"/>
    <property type="match status" value="1"/>
</dbReference>
<keyword evidence="20" id="KW-1185">Reference proteome</keyword>
<dbReference type="GO" id="GO:0000712">
    <property type="term" value="P:resolution of meiotic recombination intermediates"/>
    <property type="evidence" value="ECO:0007669"/>
    <property type="project" value="TreeGrafter"/>
</dbReference>
<dbReference type="InterPro" id="IPR035892">
    <property type="entry name" value="C2_domain_sf"/>
</dbReference>
<dbReference type="SUPFAM" id="SSF81296">
    <property type="entry name" value="E set domains"/>
    <property type="match status" value="1"/>
</dbReference>
<dbReference type="FunFam" id="3.40.50.300:FF:000368">
    <property type="entry name" value="U5 small nuclear ribonucleoprotein 200 kDa helicase"/>
    <property type="match status" value="1"/>
</dbReference>
<evidence type="ECO:0000313" key="19">
    <source>
        <dbReference type="EMBL" id="KAK7578122.1"/>
    </source>
</evidence>
<keyword evidence="7" id="KW-0547">Nucleotide-binding</keyword>
<evidence type="ECO:0000256" key="16">
    <source>
        <dbReference type="SAM" id="MobiDB-lite"/>
    </source>
</evidence>
<dbReference type="GO" id="GO:0003678">
    <property type="term" value="F:DNA helicase activity"/>
    <property type="evidence" value="ECO:0007669"/>
    <property type="project" value="TreeGrafter"/>
</dbReference>
<gene>
    <name evidence="19" type="ORF">V9T40_010327</name>
</gene>
<dbReference type="GO" id="GO:0003724">
    <property type="term" value="F:RNA helicase activity"/>
    <property type="evidence" value="ECO:0007669"/>
    <property type="project" value="UniProtKB-EC"/>
</dbReference>
<dbReference type="Gene3D" id="1.10.10.10">
    <property type="entry name" value="Winged helix-like DNA-binding domain superfamily/Winged helix DNA-binding domain"/>
    <property type="match status" value="2"/>
</dbReference>
<dbReference type="Gene3D" id="3.40.50.300">
    <property type="entry name" value="P-loop containing nucleotide triphosphate hydrolases"/>
    <property type="match status" value="4"/>
</dbReference>
<dbReference type="FunFam" id="1.10.150.20:FF:000013">
    <property type="entry name" value="U5 small nuclear ribonucleoprotein kDa helicase"/>
    <property type="match status" value="1"/>
</dbReference>
<keyword evidence="8" id="KW-0378">Hydrolase</keyword>
<protein>
    <recommendedName>
        <fullName evidence="13">U5 small nuclear ribonucleoprotein 200 kDa helicase</fullName>
        <ecNumber evidence="3">3.6.4.13</ecNumber>
    </recommendedName>
</protein>
<dbReference type="SMART" id="SM00490">
    <property type="entry name" value="HELICc"/>
    <property type="match status" value="2"/>
</dbReference>
<dbReference type="CDD" id="cd18021">
    <property type="entry name" value="DEXHc_Brr2_2"/>
    <property type="match status" value="1"/>
</dbReference>
<dbReference type="SMART" id="SM00973">
    <property type="entry name" value="Sec63"/>
    <property type="match status" value="2"/>
</dbReference>
<evidence type="ECO:0000256" key="4">
    <source>
        <dbReference type="ARBA" id="ARBA00022664"/>
    </source>
</evidence>
<dbReference type="InterPro" id="IPR011545">
    <property type="entry name" value="DEAD/DEAH_box_helicase_dom"/>
</dbReference>
<evidence type="ECO:0000256" key="13">
    <source>
        <dbReference type="ARBA" id="ARBA00034541"/>
    </source>
</evidence>
<feature type="domain" description="Helicase ATP-binding" evidence="17">
    <location>
        <begin position="1330"/>
        <end position="1505"/>
    </location>
</feature>
<evidence type="ECO:0000256" key="6">
    <source>
        <dbReference type="ARBA" id="ARBA00022737"/>
    </source>
</evidence>
<dbReference type="GO" id="GO:0000398">
    <property type="term" value="P:mRNA splicing, via spliceosome"/>
    <property type="evidence" value="ECO:0007669"/>
    <property type="project" value="UniProtKB-ARBA"/>
</dbReference>
<dbReference type="InterPro" id="IPR001650">
    <property type="entry name" value="Helicase_C-like"/>
</dbReference>
<sequence>MADAAARQLQYEYKANSNLVLQADVRLIDRRNRDEATGEVLSLSGKLEGTKMGDRYQRTKPVKAEERKVKREKRNESQYNFAKMRGTTLLSDGVDDMVGITYKPKTQATRTTYEYILSLIQEAIGDAPHEILCGAADEVLTVMKNDKMKDRDKKVETEQLLGPLAEERFALFVNLAKKITDFGNEERTGTTDENAVDDMYGINVQFEESEEEDEEDVYGEIRDEEMEEEGEEAKLSTAIHAENLAGKEETKKEKSLHPLDIDAHWLQRRLSKYFDDAMVTQSKAKEVKNILKNAENTHECETQLVNLLGHECFSFIKILKKHRYMILYCTLLTSSQSEEERERIRDKMKQDEQLSRILRQLETGKGDEEELDSDSKMVRRNEEQQDRLEVVDGQVSGHRQVLDLEDLVFAEGSHFMSNKKCQLPDGSFRKQRKGYEEVHVPALKPKPFAEGETLMPIEKLPKYVQPAFADFKTLNRIQSRLYKTALESDENLLLCAPTGAGKTNVALLCMMREIGKHINSDGTINADEFKIIYVAPMRSLVQEMVGNFSKRLESYNLTVSELTGDHQLTREQIQASQVIVCTPEKWDIITRKGGEKTFTQFVRLMIIDEIHLLHDDRGPVLEALIARTVRNIEATHEEVRMIGLSATLPNYRDVAKFLRVNVDTGLYYFDNSFRPVALEQQYIGVTEKKALKRFQVMNEIVYEKVMEHAGRNQVLVFVHSRKETGKTARSIRDMCLEKDTLGNFLREGSASMEVLRTETTEVKNPELKDLLPYGFAIHHAGMTRVDRTLVEDLFADRHIQVLVSTSTLAWGVNLPAHTVIIKGTQIYNPEKGRWMELGALDVLQMLGRAGRPQYDTKGEGILITNHSELQYYLSLLNQQLPVESQLIAKLPDLLNAEIVLGTIQSVRDAVIWLGYTYLYIRMRKAPNLYGISVDLLKDDPDLEQFRANIVHTAAFVLEKSGLVKYDRKSGHLQSTELGRIASHYYCTHETMSTFQQLLKPTLSTIELFRVFSLSSEFKNITVREEEKLELQKLMERVPTPIKESMEEPSAKVNVLLQAYISQLKLEGFALMADMLHVTQSAERLMRAIFEIVLFRGWAQLADKTLSICKMIDRRMWPSMSPLRQFRKVPEEIIKKIEKKSFPWERLYDLGANEIGELIRAPKLGKTIHKYVHQFPKLELSTHIQPITRSTLRVELTITPDFQWDEKLHGASEAFWILVEDVGSEVILHHEFFLLKAKYSGDEHILKFFVPVYEPLSPHYFLRVVSDRWIGSETELPVSFKHLILPEKNLPPTELLDLQPLPITALRNSSYESIYADRFIQFNPIQTQVFNSVYNTDENVFIGAPTGSGKTTIAEFAIMRLLSQNSEGRCVYLVPKEDLAEIVYADWFVKFEKKFKVKVVLLSGETGTDLKLLAKGQIIITTAEKWDVLSRRWKQRKNVQNIQLFIVDELQLIGGENGPVLEIVCSRMRYVSSQIEKPIRIIGLSASLADAKDLAQWLGCSTNATFNFHPSVRPVPLELHVMGFNITHNATRLIAMTKPIYNAIARHSPQNPVIIFVPTRKQAKLTAFDILTLASADRKPDRFKRVDREDLKVVESFLKQISDKTLREIVPQGIAYLHEGLTRSDRRILEQLFDSDAIQVMVITRNLCWSLSVFSHLVIVMDTQYYDGKTHSYEDYPITDILQMIGRANRPQEDSDSKCVLMCQTSKKDFFKKFLNESLPVESHLDHRLHDHFNAEIVTRTIENKQDAVDYLTWTLLYRRLTQNPNYYNLKGVTHRHLSDHLSDLVENTLTELQQSKCISIEDEIECQPLNLGMIAAYYYINYTTIELFSLSLDSRTKTKGLLEIISSAAEYEAVPVRHREDDLLRTLAQRLPNKLIASGQQSVKYNDPHNKTNLLLQAHLSRIQLGAELQQDTEMILGRAIRLIQACVDVLSSNGWLSPAVAAMELAQMITQAMWSKDSLLKQLPHFTPEIIKRCKEKDVETVFDIMELEDEDRNKLLQLTPAQMNDVARFCNRYPNIELNYEIQKKDSIVPGTSVNVEVNLEREDEMTGPVIAPFFPLKREEGWWIVIGDPKTNSLLSIKRLSLQQKAKVKLDFVAPNPGHYSYTLYFMSDSYLGSDQEYKFNITVNEDDSD</sequence>
<keyword evidence="5" id="KW-0747">Spliceosome</keyword>
<proteinExistence type="inferred from homology"/>
<dbReference type="PROSITE" id="PS51194">
    <property type="entry name" value="HELICASE_CTER"/>
    <property type="match status" value="1"/>
</dbReference>
<evidence type="ECO:0000259" key="17">
    <source>
        <dbReference type="PROSITE" id="PS51192"/>
    </source>
</evidence>
<evidence type="ECO:0000256" key="8">
    <source>
        <dbReference type="ARBA" id="ARBA00022801"/>
    </source>
</evidence>
<keyword evidence="6" id="KW-0677">Repeat</keyword>
<evidence type="ECO:0000256" key="15">
    <source>
        <dbReference type="ARBA" id="ARBA00054527"/>
    </source>
</evidence>
<dbReference type="InterPro" id="IPR036388">
    <property type="entry name" value="WH-like_DNA-bd_sf"/>
</dbReference>
<dbReference type="InterPro" id="IPR014756">
    <property type="entry name" value="Ig_E-set"/>
</dbReference>
<dbReference type="GO" id="GO:0005681">
    <property type="term" value="C:spliceosomal complex"/>
    <property type="evidence" value="ECO:0007669"/>
    <property type="project" value="UniProtKB-KW"/>
</dbReference>
<dbReference type="SMART" id="SM00382">
    <property type="entry name" value="AAA"/>
    <property type="match status" value="2"/>
</dbReference>
<dbReference type="CDD" id="cd18019">
    <property type="entry name" value="DEXHc_Brr2_1"/>
    <property type="match status" value="1"/>
</dbReference>